<gene>
    <name evidence="2" type="ORF">JKP88DRAFT_279190</name>
</gene>
<sequence length="271" mass="28083">MRGTQQVRGTPPMRMHSSQPLEDLRERMRDPIFDRRAIEGFVTCCEAGCESESPSGPARHSSAAQSGLSCLRPPAALSRSRRKSLPSGLRGSCSPSEVTAAHAGEGAGVPGDVTPALGWVSRSSAARRRLSCRSACANDAVDVDSIGTVASRDVHGLRTPAGSAAEESWLPRVSRSWRARRNPPRTGVDGFAPGAPEAAEDVGLSRLLGSPRSASSTPPPSRELLIAAADGATSAAASAAGSAGIAGYRVSPWRARDGVGCAQIDAPPRSR</sequence>
<name>A0A835YU09_9STRA</name>
<accession>A0A835YU09</accession>
<comment type="caution">
    <text evidence="2">The sequence shown here is derived from an EMBL/GenBank/DDBJ whole genome shotgun (WGS) entry which is preliminary data.</text>
</comment>
<protein>
    <submittedName>
        <fullName evidence="2">Uncharacterized protein</fullName>
    </submittedName>
</protein>
<evidence type="ECO:0000313" key="3">
    <source>
        <dbReference type="Proteomes" id="UP000664859"/>
    </source>
</evidence>
<evidence type="ECO:0000256" key="1">
    <source>
        <dbReference type="SAM" id="MobiDB-lite"/>
    </source>
</evidence>
<dbReference type="EMBL" id="JAFCMP010000346">
    <property type="protein sequence ID" value="KAG5181034.1"/>
    <property type="molecule type" value="Genomic_DNA"/>
</dbReference>
<proteinExistence type="predicted"/>
<reference evidence="2" key="1">
    <citation type="submission" date="2021-02" db="EMBL/GenBank/DDBJ databases">
        <title>First Annotated Genome of the Yellow-green Alga Tribonema minus.</title>
        <authorList>
            <person name="Mahan K.M."/>
        </authorList>
    </citation>
    <scope>NUCLEOTIDE SEQUENCE</scope>
    <source>
        <strain evidence="2">UTEX B ZZ1240</strain>
    </source>
</reference>
<feature type="region of interest" description="Disordered" evidence="1">
    <location>
        <begin position="48"/>
        <end position="67"/>
    </location>
</feature>
<feature type="region of interest" description="Disordered" evidence="1">
    <location>
        <begin position="177"/>
        <end position="199"/>
    </location>
</feature>
<dbReference type="AlphaFoldDB" id="A0A835YU09"/>
<feature type="region of interest" description="Disordered" evidence="1">
    <location>
        <begin position="1"/>
        <end position="25"/>
    </location>
</feature>
<keyword evidence="3" id="KW-1185">Reference proteome</keyword>
<evidence type="ECO:0000313" key="2">
    <source>
        <dbReference type="EMBL" id="KAG5181034.1"/>
    </source>
</evidence>
<feature type="region of interest" description="Disordered" evidence="1">
    <location>
        <begin position="72"/>
        <end position="116"/>
    </location>
</feature>
<dbReference type="Proteomes" id="UP000664859">
    <property type="component" value="Unassembled WGS sequence"/>
</dbReference>
<organism evidence="2 3">
    <name type="scientific">Tribonema minus</name>
    <dbReference type="NCBI Taxonomy" id="303371"/>
    <lineage>
        <taxon>Eukaryota</taxon>
        <taxon>Sar</taxon>
        <taxon>Stramenopiles</taxon>
        <taxon>Ochrophyta</taxon>
        <taxon>PX clade</taxon>
        <taxon>Xanthophyceae</taxon>
        <taxon>Tribonematales</taxon>
        <taxon>Tribonemataceae</taxon>
        <taxon>Tribonema</taxon>
    </lineage>
</organism>